<keyword evidence="4" id="KW-1185">Reference proteome</keyword>
<evidence type="ECO:0000256" key="1">
    <source>
        <dbReference type="SAM" id="MobiDB-lite"/>
    </source>
</evidence>
<proteinExistence type="predicted"/>
<feature type="transmembrane region" description="Helical" evidence="2">
    <location>
        <begin position="350"/>
        <end position="369"/>
    </location>
</feature>
<dbReference type="Proteomes" id="UP000654918">
    <property type="component" value="Unassembled WGS sequence"/>
</dbReference>
<evidence type="ECO:0000313" key="4">
    <source>
        <dbReference type="Proteomes" id="UP000654918"/>
    </source>
</evidence>
<dbReference type="AlphaFoldDB" id="A0A8H6KHP5"/>
<evidence type="ECO:0008006" key="5">
    <source>
        <dbReference type="Google" id="ProtNLM"/>
    </source>
</evidence>
<gene>
    <name evidence="3" type="ORF">CPLU01_07004</name>
</gene>
<dbReference type="EMBL" id="WIGO01000087">
    <property type="protein sequence ID" value="KAF6830951.1"/>
    <property type="molecule type" value="Genomic_DNA"/>
</dbReference>
<feature type="region of interest" description="Disordered" evidence="1">
    <location>
        <begin position="423"/>
        <end position="459"/>
    </location>
</feature>
<name>A0A8H6KHP5_9PEZI</name>
<keyword evidence="2" id="KW-1133">Transmembrane helix</keyword>
<sequence length="459" mass="50970">MRVNSLAKQLIVSLSKQEGARGRSKPYDLATLVHKPPRNLSLLSQPTSPFASHIAWCFHTQLATFVRSNSTPACASLSTDESILLSLHPYILLPRPGFPSSVTFFFSFDGLEYLQLEASFVACEIVLPRFEEVPSSPFFKTDTLGGLNTPSGFSIAWSSRAVVTALGQDDVLFINRSTADSVSLSTEITENLYKTALFINSSEHQHATVPFVNFEIFSGLRRFTSRSTNRLLRFHPRSSVTTQAATMDSSDAKFPERNDHPYVVFHTNTETKHPAQPTPTDWQTGGMVPNRVDDTSRLQTVGKTTVVATKTGRNTLDTVITKPTAEASATPSVITKPDSQGSVIGLTNPLMWKILAVAVGSFLFLLILLKIYRAIRRRHQSIEANEERLQEQHRQRVMTNMIYNNSWTSRSSETFNVVRADRNSQANDDNGLAELPGDLPGDRSTDLNVGRTRRHTNAI</sequence>
<keyword evidence="2" id="KW-0812">Transmembrane</keyword>
<protein>
    <recommendedName>
        <fullName evidence="5">Transmembrane protein</fullName>
    </recommendedName>
</protein>
<evidence type="ECO:0000313" key="3">
    <source>
        <dbReference type="EMBL" id="KAF6830951.1"/>
    </source>
</evidence>
<reference evidence="3" key="1">
    <citation type="journal article" date="2020" name="Phytopathology">
        <title>Genome Sequence Resources of Colletotrichum truncatum, C. plurivorum, C. musicola, and C. sojae: Four Species Pathogenic to Soybean (Glycine max).</title>
        <authorList>
            <person name="Rogerio F."/>
            <person name="Boufleur T.R."/>
            <person name="Ciampi-Guillardi M."/>
            <person name="Sukno S.A."/>
            <person name="Thon M.R."/>
            <person name="Massola Junior N.S."/>
            <person name="Baroncelli R."/>
        </authorList>
    </citation>
    <scope>NUCLEOTIDE SEQUENCE</scope>
    <source>
        <strain evidence="3">LFN00145</strain>
    </source>
</reference>
<keyword evidence="2" id="KW-0472">Membrane</keyword>
<evidence type="ECO:0000256" key="2">
    <source>
        <dbReference type="SAM" id="Phobius"/>
    </source>
</evidence>
<organism evidence="3 4">
    <name type="scientific">Colletotrichum plurivorum</name>
    <dbReference type="NCBI Taxonomy" id="2175906"/>
    <lineage>
        <taxon>Eukaryota</taxon>
        <taxon>Fungi</taxon>
        <taxon>Dikarya</taxon>
        <taxon>Ascomycota</taxon>
        <taxon>Pezizomycotina</taxon>
        <taxon>Sordariomycetes</taxon>
        <taxon>Hypocreomycetidae</taxon>
        <taxon>Glomerellales</taxon>
        <taxon>Glomerellaceae</taxon>
        <taxon>Colletotrichum</taxon>
        <taxon>Colletotrichum orchidearum species complex</taxon>
    </lineage>
</organism>
<accession>A0A8H6KHP5</accession>
<comment type="caution">
    <text evidence="3">The sequence shown here is derived from an EMBL/GenBank/DDBJ whole genome shotgun (WGS) entry which is preliminary data.</text>
</comment>